<evidence type="ECO:0000313" key="1">
    <source>
        <dbReference type="EMBL" id="RDX82722.1"/>
    </source>
</evidence>
<comment type="caution">
    <text evidence="1">The sequence shown here is derived from an EMBL/GenBank/DDBJ whole genome shotgun (WGS) entry which is preliminary data.</text>
</comment>
<reference evidence="1" key="1">
    <citation type="submission" date="2018-05" db="EMBL/GenBank/DDBJ databases">
        <title>Draft genome of Mucuna pruriens seed.</title>
        <authorList>
            <person name="Nnadi N.E."/>
            <person name="Vos R."/>
            <person name="Hasami M.H."/>
            <person name="Devisetty U.K."/>
            <person name="Aguiy J.C."/>
        </authorList>
    </citation>
    <scope>NUCLEOTIDE SEQUENCE [LARGE SCALE GENOMIC DNA]</scope>
    <source>
        <strain evidence="1">JCA_2017</strain>
    </source>
</reference>
<name>A0A371FWQ0_MUCPR</name>
<evidence type="ECO:0000313" key="2">
    <source>
        <dbReference type="Proteomes" id="UP000257109"/>
    </source>
</evidence>
<sequence>MLKAKLMHREFWVKAIATNVYILNKCPTKCLKIEDYVTGNDIDPSDEEIINFALFVDYELMAFEEALSDENWRKDMDDEIHVVVKNAT</sequence>
<dbReference type="EMBL" id="QJKJ01007570">
    <property type="protein sequence ID" value="RDX82722.1"/>
    <property type="molecule type" value="Genomic_DNA"/>
</dbReference>
<keyword evidence="2" id="KW-1185">Reference proteome</keyword>
<organism evidence="1 2">
    <name type="scientific">Mucuna pruriens</name>
    <name type="common">Velvet bean</name>
    <name type="synonym">Dolichos pruriens</name>
    <dbReference type="NCBI Taxonomy" id="157652"/>
    <lineage>
        <taxon>Eukaryota</taxon>
        <taxon>Viridiplantae</taxon>
        <taxon>Streptophyta</taxon>
        <taxon>Embryophyta</taxon>
        <taxon>Tracheophyta</taxon>
        <taxon>Spermatophyta</taxon>
        <taxon>Magnoliopsida</taxon>
        <taxon>eudicotyledons</taxon>
        <taxon>Gunneridae</taxon>
        <taxon>Pentapetalae</taxon>
        <taxon>rosids</taxon>
        <taxon>fabids</taxon>
        <taxon>Fabales</taxon>
        <taxon>Fabaceae</taxon>
        <taxon>Papilionoideae</taxon>
        <taxon>50 kb inversion clade</taxon>
        <taxon>NPAAA clade</taxon>
        <taxon>indigoferoid/millettioid clade</taxon>
        <taxon>Phaseoleae</taxon>
        <taxon>Mucuna</taxon>
    </lineage>
</organism>
<evidence type="ECO:0008006" key="3">
    <source>
        <dbReference type="Google" id="ProtNLM"/>
    </source>
</evidence>
<feature type="non-terminal residue" evidence="1">
    <location>
        <position position="1"/>
    </location>
</feature>
<accession>A0A371FWQ0</accession>
<protein>
    <recommendedName>
        <fullName evidence="3">Copia protein</fullName>
    </recommendedName>
</protein>
<proteinExistence type="predicted"/>
<gene>
    <name evidence="1" type="ORF">CR513_36458</name>
</gene>
<dbReference type="OrthoDB" id="7473114at2759"/>
<dbReference type="AlphaFoldDB" id="A0A371FWQ0"/>
<dbReference type="Proteomes" id="UP000257109">
    <property type="component" value="Unassembled WGS sequence"/>
</dbReference>